<dbReference type="AlphaFoldDB" id="A0A561XQB8"/>
<feature type="domain" description="DUF4384" evidence="3">
    <location>
        <begin position="446"/>
        <end position="526"/>
    </location>
</feature>
<name>A0A561XQB8_ACIDE</name>
<dbReference type="InterPro" id="IPR002477">
    <property type="entry name" value="Peptidoglycan-bd-like"/>
</dbReference>
<reference evidence="4 5" key="1">
    <citation type="journal article" date="2015" name="Stand. Genomic Sci.">
        <title>Genomic Encyclopedia of Bacterial and Archaeal Type Strains, Phase III: the genomes of soil and plant-associated and newly described type strains.</title>
        <authorList>
            <person name="Whitman W.B."/>
            <person name="Woyke T."/>
            <person name="Klenk H.P."/>
            <person name="Zhou Y."/>
            <person name="Lilburn T.G."/>
            <person name="Beck B.J."/>
            <person name="De Vos P."/>
            <person name="Vandamme P."/>
            <person name="Eisen J.A."/>
            <person name="Garrity G."/>
            <person name="Hugenholtz P."/>
            <person name="Kyrpides N.C."/>
        </authorList>
    </citation>
    <scope>NUCLEOTIDE SEQUENCE [LARGE SCALE GENOMIC DNA]</scope>
    <source>
        <strain evidence="4 5">DSM 64</strain>
    </source>
</reference>
<evidence type="ECO:0000313" key="5">
    <source>
        <dbReference type="Proteomes" id="UP000321485"/>
    </source>
</evidence>
<proteinExistence type="predicted"/>
<sequence length="595" mass="64690">MPPTPPSPAMPACSRPQRPRSPHPVMRAIHGALWLVVGLGLAGCATPRDPRKDQAFQSLASITDRPVVRPTRSISSFSDSLMCMDHMLRDAQLPTTLITSKQIPDYSTRVTVATKDMVITALSQMSRLSNAFRFVDYEVDIARQDTVQNLTTILLNNNQMQLQRPALYLSGAISFVDQNVINNRFDAGLSGPRIDMGYSQSRNATIIGLEMHLGDFRTRTLIPGLDSANEVIIGNGGQGVDLAGRIGTYGVQFNVGRDYTQGSGSAVRTLVDLATIELIGKWARVPYWQCLTLEQNHPDFQRQLRDWFDEGSPAVRTQLITRSLISRGYLAPVAQPLPDNDPALRKALARFQADNGMVVTGVVDFATYERALRHFVGLSADGTLARIGWASTHAEPVPHIAASPATRDAAVQVVSSNPGAAKYGDPPPARSIDLQIENVLLERTAFEVGEQVFLSATVSRASYLQCFLADATGTVIRLLPNQANTTGWVSANQAIRIPDWMSPNPGFIMDAASPGTEGVACFATDEDSTPRLPEALRGPPLKPIPNYRALERLNEAFATAWGTDGYTGNAVYWQVIPRRALPAAASAPTQPAPRK</sequence>
<gene>
    <name evidence="4" type="ORF">ATF69_2249</name>
</gene>
<evidence type="ECO:0000313" key="4">
    <source>
        <dbReference type="EMBL" id="TWG38307.1"/>
    </source>
</evidence>
<dbReference type="EMBL" id="VJWE01000012">
    <property type="protein sequence ID" value="TWG38307.1"/>
    <property type="molecule type" value="Genomic_DNA"/>
</dbReference>
<protein>
    <submittedName>
        <fullName evidence="4">Putative peptidoglycan binding protein</fullName>
    </submittedName>
</protein>
<dbReference type="Gene3D" id="3.40.50.10610">
    <property type="entry name" value="ABC-type transport auxiliary lipoprotein component"/>
    <property type="match status" value="1"/>
</dbReference>
<feature type="region of interest" description="Disordered" evidence="1">
    <location>
        <begin position="1"/>
        <end position="24"/>
    </location>
</feature>
<dbReference type="Pfam" id="PF14326">
    <property type="entry name" value="DUF4384"/>
    <property type="match status" value="1"/>
</dbReference>
<organism evidence="4 5">
    <name type="scientific">Acidovorax delafieldii</name>
    <name type="common">Pseudomonas delafieldii</name>
    <dbReference type="NCBI Taxonomy" id="47920"/>
    <lineage>
        <taxon>Bacteria</taxon>
        <taxon>Pseudomonadati</taxon>
        <taxon>Pseudomonadota</taxon>
        <taxon>Betaproteobacteria</taxon>
        <taxon>Burkholderiales</taxon>
        <taxon>Comamonadaceae</taxon>
        <taxon>Acidovorax</taxon>
    </lineage>
</organism>
<evidence type="ECO:0000259" key="2">
    <source>
        <dbReference type="Pfam" id="PF01471"/>
    </source>
</evidence>
<evidence type="ECO:0000256" key="1">
    <source>
        <dbReference type="SAM" id="MobiDB-lite"/>
    </source>
</evidence>
<accession>A0A561XQB8</accession>
<dbReference type="InterPro" id="IPR025493">
    <property type="entry name" value="DUF4384"/>
</dbReference>
<feature type="domain" description="Peptidoglycan binding-like" evidence="2">
    <location>
        <begin position="322"/>
        <end position="369"/>
    </location>
</feature>
<dbReference type="Pfam" id="PF01471">
    <property type="entry name" value="PG_binding_1"/>
    <property type="match status" value="1"/>
</dbReference>
<dbReference type="InterPro" id="IPR036365">
    <property type="entry name" value="PGBD-like_sf"/>
</dbReference>
<comment type="caution">
    <text evidence="4">The sequence shown here is derived from an EMBL/GenBank/DDBJ whole genome shotgun (WGS) entry which is preliminary data.</text>
</comment>
<evidence type="ECO:0000259" key="3">
    <source>
        <dbReference type="Pfam" id="PF14326"/>
    </source>
</evidence>
<dbReference type="SUPFAM" id="SSF47090">
    <property type="entry name" value="PGBD-like"/>
    <property type="match status" value="1"/>
</dbReference>
<dbReference type="Proteomes" id="UP000321485">
    <property type="component" value="Unassembled WGS sequence"/>
</dbReference>